<proteinExistence type="predicted"/>
<gene>
    <name evidence="1" type="ORF">C5O00_11400</name>
</gene>
<dbReference type="KEGG" id="aue:C5O00_11400"/>
<protein>
    <recommendedName>
        <fullName evidence="3">TIR domain-containing protein</fullName>
    </recommendedName>
</protein>
<accession>A0A2S0HYH1</accession>
<keyword evidence="2" id="KW-1185">Reference proteome</keyword>
<dbReference type="Proteomes" id="UP000238442">
    <property type="component" value="Chromosome"/>
</dbReference>
<organism evidence="1 2">
    <name type="scientific">Pukyongia salina</name>
    <dbReference type="NCBI Taxonomy" id="2094025"/>
    <lineage>
        <taxon>Bacteria</taxon>
        <taxon>Pseudomonadati</taxon>
        <taxon>Bacteroidota</taxon>
        <taxon>Flavobacteriia</taxon>
        <taxon>Flavobacteriales</taxon>
        <taxon>Flavobacteriaceae</taxon>
        <taxon>Pukyongia</taxon>
    </lineage>
</organism>
<evidence type="ECO:0000313" key="2">
    <source>
        <dbReference type="Proteomes" id="UP000238442"/>
    </source>
</evidence>
<dbReference type="AlphaFoldDB" id="A0A2S0HYH1"/>
<sequence length="226" mass="25817">MVITYINPYNNMSRIFISHSSRDTESIDFFNKIFSTLKVSAIYEEYDQQEGRHISNQKIKDDIESSCALFVLLDEQIEDLKHTRDWIAWETGVAKGLNKKVFVFEKTKDTGKLGIVIPHLDHFIVYDPNNYNWRNYLKPIIQSFDNTSTVTTVALSSAAGAALAEDKWTGGLIGLGIGLFLANGNKDKTFGESVQCFKCRLTYFIHVSPGQLFRCPSCNQMYQQRF</sequence>
<evidence type="ECO:0008006" key="3">
    <source>
        <dbReference type="Google" id="ProtNLM"/>
    </source>
</evidence>
<name>A0A2S0HYH1_9FLAO</name>
<reference evidence="1 2" key="1">
    <citation type="submission" date="2018-02" db="EMBL/GenBank/DDBJ databases">
        <title>Genomic analysis of the strain RR4-38 isolated from a seawater recirculating aquaculture system.</title>
        <authorList>
            <person name="Kim Y.-S."/>
            <person name="Jang Y.H."/>
            <person name="Kim K.-H."/>
        </authorList>
    </citation>
    <scope>NUCLEOTIDE SEQUENCE [LARGE SCALE GENOMIC DNA]</scope>
    <source>
        <strain evidence="1 2">RR4-38</strain>
    </source>
</reference>
<evidence type="ECO:0000313" key="1">
    <source>
        <dbReference type="EMBL" id="AVI51737.1"/>
    </source>
</evidence>
<dbReference type="EMBL" id="CP027062">
    <property type="protein sequence ID" value="AVI51737.1"/>
    <property type="molecule type" value="Genomic_DNA"/>
</dbReference>